<dbReference type="AlphaFoldDB" id="A0A921SZK6"/>
<sequence length="68" mass="7670">MNLAMVIALIKKYTNQIRNSITMHSPNGSEFVITVNNDGEIIAKEINYLMDKNGNNITTKNNDKLICK</sequence>
<reference evidence="1" key="2">
    <citation type="submission" date="2021-09" db="EMBL/GenBank/DDBJ databases">
        <authorList>
            <person name="Gilroy R."/>
        </authorList>
    </citation>
    <scope>NUCLEOTIDE SEQUENCE</scope>
    <source>
        <strain evidence="1">1277</strain>
    </source>
</reference>
<accession>A0A921SZK6</accession>
<proteinExistence type="predicted"/>
<dbReference type="EMBL" id="DYUB01000215">
    <property type="protein sequence ID" value="HJG96806.1"/>
    <property type="molecule type" value="Genomic_DNA"/>
</dbReference>
<name>A0A921SZK6_9FIRM</name>
<evidence type="ECO:0000313" key="2">
    <source>
        <dbReference type="Proteomes" id="UP000776700"/>
    </source>
</evidence>
<organism evidence="1 2">
    <name type="scientific">Romboutsia timonensis</name>
    <dbReference type="NCBI Taxonomy" id="1776391"/>
    <lineage>
        <taxon>Bacteria</taxon>
        <taxon>Bacillati</taxon>
        <taxon>Bacillota</taxon>
        <taxon>Clostridia</taxon>
        <taxon>Peptostreptococcales</taxon>
        <taxon>Peptostreptococcaceae</taxon>
        <taxon>Romboutsia</taxon>
    </lineage>
</organism>
<dbReference type="Proteomes" id="UP000776700">
    <property type="component" value="Unassembled WGS sequence"/>
</dbReference>
<gene>
    <name evidence="1" type="ORF">K8V90_06875</name>
</gene>
<evidence type="ECO:0000313" key="1">
    <source>
        <dbReference type="EMBL" id="HJG96806.1"/>
    </source>
</evidence>
<protein>
    <submittedName>
        <fullName evidence="1">Uncharacterized protein</fullName>
    </submittedName>
</protein>
<reference evidence="1" key="1">
    <citation type="journal article" date="2021" name="PeerJ">
        <title>Extensive microbial diversity within the chicken gut microbiome revealed by metagenomics and culture.</title>
        <authorList>
            <person name="Gilroy R."/>
            <person name="Ravi A."/>
            <person name="Getino M."/>
            <person name="Pursley I."/>
            <person name="Horton D.L."/>
            <person name="Alikhan N.F."/>
            <person name="Baker D."/>
            <person name="Gharbi K."/>
            <person name="Hall N."/>
            <person name="Watson M."/>
            <person name="Adriaenssens E.M."/>
            <person name="Foster-Nyarko E."/>
            <person name="Jarju S."/>
            <person name="Secka A."/>
            <person name="Antonio M."/>
            <person name="Oren A."/>
            <person name="Chaudhuri R.R."/>
            <person name="La Ragione R."/>
            <person name="Hildebrand F."/>
            <person name="Pallen M.J."/>
        </authorList>
    </citation>
    <scope>NUCLEOTIDE SEQUENCE</scope>
    <source>
        <strain evidence="1">1277</strain>
    </source>
</reference>
<comment type="caution">
    <text evidence="1">The sequence shown here is derived from an EMBL/GenBank/DDBJ whole genome shotgun (WGS) entry which is preliminary data.</text>
</comment>